<accession>A0A1M4WXL4</accession>
<feature type="transmembrane region" description="Helical" evidence="2">
    <location>
        <begin position="7"/>
        <end position="26"/>
    </location>
</feature>
<comment type="subcellular location">
    <subcellularLocation>
        <location evidence="1">Cell membrane</location>
        <topology evidence="1">Peripheral membrane protein</topology>
        <orientation evidence="1">Cytoplasmic side</orientation>
    </subcellularLocation>
</comment>
<sequence>MLQRVLIAPFLIIIKIYQIFLSPIFGSNCRFAPTCSHYSKQALKTHGLVKGLYLSLTRISKCHPWGDSGYDPVPENNTKKQQK</sequence>
<keyword evidence="1 2" id="KW-0472">Membrane</keyword>
<dbReference type="PANTHER" id="PTHR33383">
    <property type="entry name" value="MEMBRANE PROTEIN INSERTION EFFICIENCY FACTOR-RELATED"/>
    <property type="match status" value="1"/>
</dbReference>
<dbReference type="HAMAP" id="MF_00386">
    <property type="entry name" value="UPF0161_YidD"/>
    <property type="match status" value="1"/>
</dbReference>
<keyword evidence="2" id="KW-0812">Transmembrane</keyword>
<dbReference type="Proteomes" id="UP000184462">
    <property type="component" value="Unassembled WGS sequence"/>
</dbReference>
<dbReference type="RefSeq" id="WP_073193278.1">
    <property type="nucleotide sequence ID" value="NZ_FQTW01000007.1"/>
</dbReference>
<dbReference type="PANTHER" id="PTHR33383:SF1">
    <property type="entry name" value="MEMBRANE PROTEIN INSERTION EFFICIENCY FACTOR-RELATED"/>
    <property type="match status" value="1"/>
</dbReference>
<keyword evidence="2" id="KW-1133">Transmembrane helix</keyword>
<organism evidence="3 4">
    <name type="scientific">Psychroflexus salarius</name>
    <dbReference type="NCBI Taxonomy" id="1155689"/>
    <lineage>
        <taxon>Bacteria</taxon>
        <taxon>Pseudomonadati</taxon>
        <taxon>Bacteroidota</taxon>
        <taxon>Flavobacteriia</taxon>
        <taxon>Flavobacteriales</taxon>
        <taxon>Flavobacteriaceae</taxon>
        <taxon>Psychroflexus</taxon>
    </lineage>
</organism>
<evidence type="ECO:0000256" key="2">
    <source>
        <dbReference type="SAM" id="Phobius"/>
    </source>
</evidence>
<keyword evidence="4" id="KW-1185">Reference proteome</keyword>
<comment type="similarity">
    <text evidence="1">Belongs to the UPF0161 family.</text>
</comment>
<dbReference type="Pfam" id="PF01809">
    <property type="entry name" value="YidD"/>
    <property type="match status" value="1"/>
</dbReference>
<keyword evidence="1" id="KW-1003">Cell membrane</keyword>
<protein>
    <recommendedName>
        <fullName evidence="1">Putative membrane protein insertion efficiency factor</fullName>
    </recommendedName>
</protein>
<comment type="function">
    <text evidence="1">Could be involved in insertion of integral membrane proteins into the membrane.</text>
</comment>
<evidence type="ECO:0000313" key="4">
    <source>
        <dbReference type="Proteomes" id="UP000184462"/>
    </source>
</evidence>
<dbReference type="InterPro" id="IPR002696">
    <property type="entry name" value="Membr_insert_effic_factor_YidD"/>
</dbReference>
<dbReference type="AlphaFoldDB" id="A0A1M4WXL4"/>
<evidence type="ECO:0000256" key="1">
    <source>
        <dbReference type="HAMAP-Rule" id="MF_00386"/>
    </source>
</evidence>
<gene>
    <name evidence="3" type="ORF">SAMN05444278_1074</name>
</gene>
<dbReference type="SMART" id="SM01234">
    <property type="entry name" value="Haemolytic"/>
    <property type="match status" value="1"/>
</dbReference>
<dbReference type="GO" id="GO:0005886">
    <property type="term" value="C:plasma membrane"/>
    <property type="evidence" value="ECO:0007669"/>
    <property type="project" value="UniProtKB-SubCell"/>
</dbReference>
<dbReference type="OrthoDB" id="9801753at2"/>
<evidence type="ECO:0000313" key="3">
    <source>
        <dbReference type="EMBL" id="SHE85948.1"/>
    </source>
</evidence>
<dbReference type="STRING" id="1155689.SAMN05444278_1074"/>
<name>A0A1M4WXL4_9FLAO</name>
<proteinExistence type="inferred from homology"/>
<reference evidence="3 4" key="1">
    <citation type="submission" date="2016-11" db="EMBL/GenBank/DDBJ databases">
        <authorList>
            <person name="Jaros S."/>
            <person name="Januszkiewicz K."/>
            <person name="Wedrychowicz H."/>
        </authorList>
    </citation>
    <scope>NUCLEOTIDE SEQUENCE [LARGE SCALE GENOMIC DNA]</scope>
    <source>
        <strain evidence="3 4">DSM 25661</strain>
    </source>
</reference>
<dbReference type="EMBL" id="FQTW01000007">
    <property type="protein sequence ID" value="SHE85948.1"/>
    <property type="molecule type" value="Genomic_DNA"/>
</dbReference>
<dbReference type="NCBIfam" id="TIGR00278">
    <property type="entry name" value="membrane protein insertion efficiency factor YidD"/>
    <property type="match status" value="1"/>
</dbReference>